<keyword evidence="4" id="KW-0812">Transmembrane</keyword>
<accession>A0ABS1CVL5</accession>
<comment type="catalytic activity">
    <reaction evidence="1">
        <text>ATP + protein L-histidine = ADP + protein N-phospho-L-histidine.</text>
        <dbReference type="EC" id="2.7.13.3"/>
    </reaction>
</comment>
<dbReference type="EC" id="2.7.13.3" evidence="2"/>
<dbReference type="NCBIfam" id="TIGR02916">
    <property type="entry name" value="PEP_his_kin"/>
    <property type="match status" value="1"/>
</dbReference>
<dbReference type="SUPFAM" id="SSF55781">
    <property type="entry name" value="GAF domain-like"/>
    <property type="match status" value="1"/>
</dbReference>
<protein>
    <recommendedName>
        <fullName evidence="2">histidine kinase</fullName>
        <ecNumber evidence="2">2.7.13.3</ecNumber>
    </recommendedName>
</protein>
<dbReference type="InterPro" id="IPR036890">
    <property type="entry name" value="HATPase_C_sf"/>
</dbReference>
<dbReference type="InterPro" id="IPR014265">
    <property type="entry name" value="XrtA/PrsK"/>
</dbReference>
<dbReference type="Proteomes" id="UP000697995">
    <property type="component" value="Unassembled WGS sequence"/>
</dbReference>
<dbReference type="EMBL" id="NRSG01000045">
    <property type="protein sequence ID" value="MBK1658281.1"/>
    <property type="molecule type" value="Genomic_DNA"/>
</dbReference>
<proteinExistence type="predicted"/>
<dbReference type="InterPro" id="IPR004358">
    <property type="entry name" value="Sig_transdc_His_kin-like_C"/>
</dbReference>
<dbReference type="Gene3D" id="3.30.565.10">
    <property type="entry name" value="Histidine kinase-like ATPase, C-terminal domain"/>
    <property type="match status" value="1"/>
</dbReference>
<dbReference type="InterPro" id="IPR003594">
    <property type="entry name" value="HATPase_dom"/>
</dbReference>
<dbReference type="PANTHER" id="PTHR43547:SF2">
    <property type="entry name" value="HYBRID SIGNAL TRANSDUCTION HISTIDINE KINASE C"/>
    <property type="match status" value="1"/>
</dbReference>
<name>A0ABS1CVL5_9PROT</name>
<reference evidence="6 7" key="1">
    <citation type="journal article" date="2020" name="Microorganisms">
        <title>Osmotic Adaptation and Compatible Solute Biosynthesis of Phototrophic Bacteria as Revealed from Genome Analyses.</title>
        <authorList>
            <person name="Imhoff J.F."/>
            <person name="Rahn T."/>
            <person name="Kunzel S."/>
            <person name="Keller A."/>
            <person name="Neulinger S.C."/>
        </authorList>
    </citation>
    <scope>NUCLEOTIDE SEQUENCE [LARGE SCALE GENOMIC DNA]</scope>
    <source>
        <strain evidence="6 7">DSM 15382</strain>
    </source>
</reference>
<keyword evidence="3" id="KW-0597">Phosphoprotein</keyword>
<evidence type="ECO:0000256" key="4">
    <source>
        <dbReference type="SAM" id="Phobius"/>
    </source>
</evidence>
<evidence type="ECO:0000256" key="3">
    <source>
        <dbReference type="ARBA" id="ARBA00022553"/>
    </source>
</evidence>
<feature type="transmembrane region" description="Helical" evidence="4">
    <location>
        <begin position="91"/>
        <end position="110"/>
    </location>
</feature>
<dbReference type="PANTHER" id="PTHR43547">
    <property type="entry name" value="TWO-COMPONENT HISTIDINE KINASE"/>
    <property type="match status" value="1"/>
</dbReference>
<feature type="transmembrane region" description="Helical" evidence="4">
    <location>
        <begin position="31"/>
        <end position="51"/>
    </location>
</feature>
<dbReference type="SMART" id="SM00387">
    <property type="entry name" value="HATPase_c"/>
    <property type="match status" value="1"/>
</dbReference>
<feature type="domain" description="Histidine kinase" evidence="5">
    <location>
        <begin position="473"/>
        <end position="678"/>
    </location>
</feature>
<dbReference type="Pfam" id="PF02518">
    <property type="entry name" value="HATPase_c"/>
    <property type="match status" value="1"/>
</dbReference>
<feature type="transmembrane region" description="Helical" evidence="4">
    <location>
        <begin position="6"/>
        <end position="24"/>
    </location>
</feature>
<evidence type="ECO:0000256" key="1">
    <source>
        <dbReference type="ARBA" id="ARBA00000085"/>
    </source>
</evidence>
<feature type="transmembrane region" description="Helical" evidence="4">
    <location>
        <begin position="192"/>
        <end position="210"/>
    </location>
</feature>
<keyword evidence="7" id="KW-1185">Reference proteome</keyword>
<keyword evidence="4" id="KW-1133">Transmembrane helix</keyword>
<sequence>MTAASVPLHAGAAAVCLAWTVLVLSTGRGRAAHLLAAACGVAALWAGAVALAPKEPLLGLAGWLEILRWLVWLGVLLFLFRRIAGDRARRLARIFLGAALLAAGIAGLALLRPVAGPLAEELGPAVLLARLTLPLLVVLTAENLFRTADEAERWHVGLPAIALGGLSAYDVLLYADAALTRGFSFVLLDSRAALTALITPLLAIAAVRDGRWRRDPPVSRQVVFHGATLVVAGAFLLAVGALGEGLRRFDVEWGATAQASLLAAALIGLLAAASSRSVRSYLRSLVVDHFFTARYDYRREWLRCVEVLSAGDDHAPHGRVSAERRSIRAIADAVDSPAGLLLRRDPGEGGLRWAGSWNLPAEHLDLPTGDPFLGLLGAGEAVLELDPADPAVRPLVRAYGSLWLAVPLPHGRDGLAGAVLLAPPRAPFKLDREVRELLRTLGHEVAMFLAERRAAERLVDERRLQDYAKRFAFVAHDVKTVSSQLSLLLANAEDNLADPEFQHDMLLTVRAAATRIDALIHRLGQPGDVPVAAVAEEAATVAPLERLRVLAAGRPYPVQVEGEGTGPLAAIAPARFDSAVGHLMNNAADASPAGEPVRIRVLAEGRQVVVEVVDRGPGMTPEFIRDELFRPLSTSKRRGSGIGAWQARELLREAGGDLAVVSRPGAGTTMRLLLPARAPAPPIALPERGAA</sequence>
<feature type="transmembrane region" description="Helical" evidence="4">
    <location>
        <begin position="57"/>
        <end position="79"/>
    </location>
</feature>
<dbReference type="SUPFAM" id="SSF55874">
    <property type="entry name" value="ATPase domain of HSP90 chaperone/DNA topoisomerase II/histidine kinase"/>
    <property type="match status" value="1"/>
</dbReference>
<evidence type="ECO:0000313" key="7">
    <source>
        <dbReference type="Proteomes" id="UP000697995"/>
    </source>
</evidence>
<evidence type="ECO:0000313" key="6">
    <source>
        <dbReference type="EMBL" id="MBK1658281.1"/>
    </source>
</evidence>
<dbReference type="GO" id="GO:0016301">
    <property type="term" value="F:kinase activity"/>
    <property type="evidence" value="ECO:0007669"/>
    <property type="project" value="UniProtKB-KW"/>
</dbReference>
<keyword evidence="4" id="KW-0472">Membrane</keyword>
<keyword evidence="6" id="KW-0808">Transferase</keyword>
<dbReference type="RefSeq" id="WP_133219942.1">
    <property type="nucleotide sequence ID" value="NZ_NRSG01000045.1"/>
</dbReference>
<organism evidence="6 7">
    <name type="scientific">Paracraurococcus ruber</name>
    <dbReference type="NCBI Taxonomy" id="77675"/>
    <lineage>
        <taxon>Bacteria</taxon>
        <taxon>Pseudomonadati</taxon>
        <taxon>Pseudomonadota</taxon>
        <taxon>Alphaproteobacteria</taxon>
        <taxon>Acetobacterales</taxon>
        <taxon>Roseomonadaceae</taxon>
        <taxon>Paracraurococcus</taxon>
    </lineage>
</organism>
<gene>
    <name evidence="6" type="ORF">CKO45_08565</name>
</gene>
<evidence type="ECO:0000259" key="5">
    <source>
        <dbReference type="PROSITE" id="PS50109"/>
    </source>
</evidence>
<comment type="caution">
    <text evidence="6">The sequence shown here is derived from an EMBL/GenBank/DDBJ whole genome shotgun (WGS) entry which is preliminary data.</text>
</comment>
<keyword evidence="6" id="KW-0418">Kinase</keyword>
<feature type="transmembrane region" description="Helical" evidence="4">
    <location>
        <begin position="255"/>
        <end position="273"/>
    </location>
</feature>
<dbReference type="PROSITE" id="PS50109">
    <property type="entry name" value="HIS_KIN"/>
    <property type="match status" value="1"/>
</dbReference>
<dbReference type="PRINTS" id="PR00344">
    <property type="entry name" value="BCTRLSENSOR"/>
</dbReference>
<evidence type="ECO:0000256" key="2">
    <source>
        <dbReference type="ARBA" id="ARBA00012438"/>
    </source>
</evidence>
<dbReference type="InterPro" id="IPR005467">
    <property type="entry name" value="His_kinase_dom"/>
</dbReference>
<feature type="transmembrane region" description="Helical" evidence="4">
    <location>
        <begin position="122"/>
        <end position="141"/>
    </location>
</feature>
<feature type="transmembrane region" description="Helical" evidence="4">
    <location>
        <begin position="222"/>
        <end position="243"/>
    </location>
</feature>